<dbReference type="AlphaFoldDB" id="A0A4Z2H2U3"/>
<accession>A0A4Z2H2U3</accession>
<feature type="compositionally biased region" description="Basic and acidic residues" evidence="1">
    <location>
        <begin position="57"/>
        <end position="80"/>
    </location>
</feature>
<comment type="caution">
    <text evidence="2">The sequence shown here is derived from an EMBL/GenBank/DDBJ whole genome shotgun (WGS) entry which is preliminary data.</text>
</comment>
<dbReference type="Proteomes" id="UP000314294">
    <property type="component" value="Unassembled WGS sequence"/>
</dbReference>
<dbReference type="EMBL" id="SRLO01000363">
    <property type="protein sequence ID" value="TNN59134.1"/>
    <property type="molecule type" value="Genomic_DNA"/>
</dbReference>
<organism evidence="2 3">
    <name type="scientific">Liparis tanakae</name>
    <name type="common">Tanaka's snailfish</name>
    <dbReference type="NCBI Taxonomy" id="230148"/>
    <lineage>
        <taxon>Eukaryota</taxon>
        <taxon>Metazoa</taxon>
        <taxon>Chordata</taxon>
        <taxon>Craniata</taxon>
        <taxon>Vertebrata</taxon>
        <taxon>Euteleostomi</taxon>
        <taxon>Actinopterygii</taxon>
        <taxon>Neopterygii</taxon>
        <taxon>Teleostei</taxon>
        <taxon>Neoteleostei</taxon>
        <taxon>Acanthomorphata</taxon>
        <taxon>Eupercaria</taxon>
        <taxon>Perciformes</taxon>
        <taxon>Cottioidei</taxon>
        <taxon>Cottales</taxon>
        <taxon>Liparidae</taxon>
        <taxon>Liparis</taxon>
    </lineage>
</organism>
<protein>
    <submittedName>
        <fullName evidence="2">Uncharacterized protein</fullName>
    </submittedName>
</protein>
<proteinExistence type="predicted"/>
<name>A0A4Z2H2U3_9TELE</name>
<keyword evidence="3" id="KW-1185">Reference proteome</keyword>
<reference evidence="2 3" key="1">
    <citation type="submission" date="2019-03" db="EMBL/GenBank/DDBJ databases">
        <title>First draft genome of Liparis tanakae, snailfish: a comprehensive survey of snailfish specific genes.</title>
        <authorList>
            <person name="Kim W."/>
            <person name="Song I."/>
            <person name="Jeong J.-H."/>
            <person name="Kim D."/>
            <person name="Kim S."/>
            <person name="Ryu S."/>
            <person name="Song J.Y."/>
            <person name="Lee S.K."/>
        </authorList>
    </citation>
    <scope>NUCLEOTIDE SEQUENCE [LARGE SCALE GENOMIC DNA]</scope>
    <source>
        <tissue evidence="2">Muscle</tissue>
    </source>
</reference>
<sequence>MKNGFDDGTRGGGGRGHRTHSQTSGGVPETLSTSRPITGASECRESGKPPRDGNSPRSDRHLGEDRREREEPRASPEAEGRSSPYLLS</sequence>
<feature type="compositionally biased region" description="Polar residues" evidence="1">
    <location>
        <begin position="21"/>
        <end position="36"/>
    </location>
</feature>
<feature type="compositionally biased region" description="Basic and acidic residues" evidence="1">
    <location>
        <begin position="42"/>
        <end position="51"/>
    </location>
</feature>
<feature type="region of interest" description="Disordered" evidence="1">
    <location>
        <begin position="1"/>
        <end position="88"/>
    </location>
</feature>
<gene>
    <name evidence="2" type="ORF">EYF80_030668</name>
</gene>
<evidence type="ECO:0000313" key="3">
    <source>
        <dbReference type="Proteomes" id="UP000314294"/>
    </source>
</evidence>
<evidence type="ECO:0000313" key="2">
    <source>
        <dbReference type="EMBL" id="TNN59134.1"/>
    </source>
</evidence>
<evidence type="ECO:0000256" key="1">
    <source>
        <dbReference type="SAM" id="MobiDB-lite"/>
    </source>
</evidence>